<proteinExistence type="predicted"/>
<feature type="transmembrane region" description="Helical" evidence="1">
    <location>
        <begin position="52"/>
        <end position="71"/>
    </location>
</feature>
<dbReference type="Gene3D" id="1.20.1250.20">
    <property type="entry name" value="MFS general substrate transporter like domains"/>
    <property type="match status" value="1"/>
</dbReference>
<dbReference type="InterPro" id="IPR036259">
    <property type="entry name" value="MFS_trans_sf"/>
</dbReference>
<dbReference type="SUPFAM" id="SSF103473">
    <property type="entry name" value="MFS general substrate transporter"/>
    <property type="match status" value="1"/>
</dbReference>
<dbReference type="EMBL" id="JACIBV010000003">
    <property type="protein sequence ID" value="MBB3734027.1"/>
    <property type="molecule type" value="Genomic_DNA"/>
</dbReference>
<reference evidence="2 3" key="1">
    <citation type="submission" date="2020-08" db="EMBL/GenBank/DDBJ databases">
        <title>Sequencing the genomes of 1000 actinobacteria strains.</title>
        <authorList>
            <person name="Klenk H.-P."/>
        </authorList>
    </citation>
    <scope>NUCLEOTIDE SEQUENCE [LARGE SCALE GENOMIC DNA]</scope>
    <source>
        <strain evidence="2 3">DSM 44320</strain>
    </source>
</reference>
<keyword evidence="1" id="KW-1133">Transmembrane helix</keyword>
<dbReference type="RefSeq" id="WP_183662980.1">
    <property type="nucleotide sequence ID" value="NZ_BAAAXX010000004.1"/>
</dbReference>
<dbReference type="GeneID" id="95395917"/>
<sequence length="84" mass="8627">MGLAIPGFTAASTLVAEPTQQRSISGLVNATIGATFIVGPLLGAALYEISPLMPVLTALWAAVAALVLAWVSPAARRTRMATLH</sequence>
<keyword evidence="1" id="KW-0472">Membrane</keyword>
<protein>
    <recommendedName>
        <fullName evidence="4">Major facilitator superfamily (MFS) profile domain-containing protein</fullName>
    </recommendedName>
</protein>
<accession>A0A7W5VT43</accession>
<dbReference type="Proteomes" id="UP000579945">
    <property type="component" value="Unassembled WGS sequence"/>
</dbReference>
<keyword evidence="3" id="KW-1185">Reference proteome</keyword>
<evidence type="ECO:0000256" key="1">
    <source>
        <dbReference type="SAM" id="Phobius"/>
    </source>
</evidence>
<evidence type="ECO:0000313" key="3">
    <source>
        <dbReference type="Proteomes" id="UP000579945"/>
    </source>
</evidence>
<dbReference type="AlphaFoldDB" id="A0A7W5VT43"/>
<feature type="transmembrane region" description="Helical" evidence="1">
    <location>
        <begin position="27"/>
        <end position="46"/>
    </location>
</feature>
<name>A0A7W5VT43_9ACTN</name>
<evidence type="ECO:0000313" key="2">
    <source>
        <dbReference type="EMBL" id="MBB3734027.1"/>
    </source>
</evidence>
<organism evidence="2 3">
    <name type="scientific">Nonomuraea dietziae</name>
    <dbReference type="NCBI Taxonomy" id="65515"/>
    <lineage>
        <taxon>Bacteria</taxon>
        <taxon>Bacillati</taxon>
        <taxon>Actinomycetota</taxon>
        <taxon>Actinomycetes</taxon>
        <taxon>Streptosporangiales</taxon>
        <taxon>Streptosporangiaceae</taxon>
        <taxon>Nonomuraea</taxon>
    </lineage>
</organism>
<keyword evidence="1" id="KW-0812">Transmembrane</keyword>
<evidence type="ECO:0008006" key="4">
    <source>
        <dbReference type="Google" id="ProtNLM"/>
    </source>
</evidence>
<gene>
    <name evidence="2" type="ORF">FHR33_009980</name>
</gene>
<comment type="caution">
    <text evidence="2">The sequence shown here is derived from an EMBL/GenBank/DDBJ whole genome shotgun (WGS) entry which is preliminary data.</text>
</comment>